<dbReference type="HOGENOM" id="CLU_009834_7_6_5"/>
<dbReference type="AlphaFoldDB" id="I3XEM3"/>
<organism evidence="3 4">
    <name type="scientific">Sinorhizobium fredii (strain USDA 257)</name>
    <dbReference type="NCBI Taxonomy" id="1185652"/>
    <lineage>
        <taxon>Bacteria</taxon>
        <taxon>Pseudomonadati</taxon>
        <taxon>Pseudomonadota</taxon>
        <taxon>Alphaproteobacteria</taxon>
        <taxon>Hyphomicrobiales</taxon>
        <taxon>Rhizobiaceae</taxon>
        <taxon>Sinorhizobium/Ensifer group</taxon>
        <taxon>Sinorhizobium</taxon>
    </lineage>
</organism>
<sequence length="285" mass="30175">MPCCSKRRRLGSSCRPSGGVRSLEARMADERIRVEIDGAVATMTVARPEKLNAFDIDMLKALASACDTVEANRDVRVAILTGEGKAFSAGGDIKAWGGMDPAAFGHDWVRFGHRVFERLATLRMPVIAALNGPAFGGGLELAAAADIRIAERQVKIGLPETSLGMVPGWSGTQRLVLRFGAQIVRRMVLGGEMFSAEEAKAEGLVDAVIETGTVMAAARDYAARVASRGPAALEISKLMIASANGEDNGAAVETLGSILVAKTGDLKEGVAAFSEKRQARFKGEW</sequence>
<dbReference type="FunFam" id="3.90.226.10:FF:000009">
    <property type="entry name" value="Carnitinyl-CoA dehydratase"/>
    <property type="match status" value="1"/>
</dbReference>
<evidence type="ECO:0000313" key="3">
    <source>
        <dbReference type="EMBL" id="AFL54329.1"/>
    </source>
</evidence>
<dbReference type="Gene3D" id="3.90.226.10">
    <property type="entry name" value="2-enoyl-CoA Hydratase, Chain A, domain 1"/>
    <property type="match status" value="1"/>
</dbReference>
<dbReference type="GO" id="GO:0006635">
    <property type="term" value="P:fatty acid beta-oxidation"/>
    <property type="evidence" value="ECO:0007669"/>
    <property type="project" value="TreeGrafter"/>
</dbReference>
<dbReference type="SUPFAM" id="SSF52096">
    <property type="entry name" value="ClpP/crotonase"/>
    <property type="match status" value="1"/>
</dbReference>
<name>I3XEM3_SINF2</name>
<dbReference type="EC" id="4.2.1.116" evidence="3"/>
<evidence type="ECO:0000256" key="1">
    <source>
        <dbReference type="ARBA" id="ARBA00005254"/>
    </source>
</evidence>
<comment type="similarity">
    <text evidence="1">Belongs to the enoyl-CoA hydratase/isomerase family.</text>
</comment>
<evidence type="ECO:0000256" key="2">
    <source>
        <dbReference type="ARBA" id="ARBA00023239"/>
    </source>
</evidence>
<accession>I3XEM3</accession>
<reference evidence="3 4" key="1">
    <citation type="journal article" date="2012" name="J. Bacteriol.">
        <title>Complete genome sequence of the broad-host-range strain Sinorhizobium fredii USDA257.</title>
        <authorList>
            <person name="Schuldes J."/>
            <person name="Rodriguez Orbegoso M."/>
            <person name="Schmeisser C."/>
            <person name="Krishnan H.B."/>
            <person name="Daniel R."/>
            <person name="Streit W.R."/>
        </authorList>
    </citation>
    <scope>NUCLEOTIDE SEQUENCE [LARGE SCALE GENOMIC DNA]</scope>
    <source>
        <strain evidence="3 4">USDA 257</strain>
    </source>
</reference>
<dbReference type="KEGG" id="sfd:USDA257_c58180"/>
<dbReference type="InterPro" id="IPR029045">
    <property type="entry name" value="ClpP/crotonase-like_dom_sf"/>
</dbReference>
<dbReference type="InterPro" id="IPR014748">
    <property type="entry name" value="Enoyl-CoA_hydra_C"/>
</dbReference>
<dbReference type="InterPro" id="IPR001753">
    <property type="entry name" value="Enoyl-CoA_hydra/iso"/>
</dbReference>
<dbReference type="GO" id="GO:0043956">
    <property type="term" value="F:3-hydroxypropionyl-CoA dehydratase activity"/>
    <property type="evidence" value="ECO:0007669"/>
    <property type="project" value="UniProtKB-EC"/>
</dbReference>
<dbReference type="Proteomes" id="UP000006180">
    <property type="component" value="Chromosome"/>
</dbReference>
<evidence type="ECO:0000313" key="4">
    <source>
        <dbReference type="Proteomes" id="UP000006180"/>
    </source>
</evidence>
<dbReference type="PANTHER" id="PTHR11941:SF54">
    <property type="entry name" value="ENOYL-COA HYDRATASE, MITOCHONDRIAL"/>
    <property type="match status" value="1"/>
</dbReference>
<dbReference type="PATRIC" id="fig|1185652.3.peg.6042"/>
<proteinExistence type="inferred from homology"/>
<dbReference type="CDD" id="cd06558">
    <property type="entry name" value="crotonase-like"/>
    <property type="match status" value="1"/>
</dbReference>
<dbReference type="STRING" id="1185652.USDA257_c58180"/>
<dbReference type="Gene3D" id="1.10.12.10">
    <property type="entry name" value="Lyase 2-enoyl-coa Hydratase, Chain A, domain 2"/>
    <property type="match status" value="1"/>
</dbReference>
<protein>
    <submittedName>
        <fullName evidence="3">3-hydroxypropionyl-coenzyme A dehydratase</fullName>
        <ecNumber evidence="3">4.2.1.116</ecNumber>
    </submittedName>
</protein>
<dbReference type="PANTHER" id="PTHR11941">
    <property type="entry name" value="ENOYL-COA HYDRATASE-RELATED"/>
    <property type="match status" value="1"/>
</dbReference>
<dbReference type="eggNOG" id="COG1024">
    <property type="taxonomic scope" value="Bacteria"/>
</dbReference>
<keyword evidence="2 3" id="KW-0456">Lyase</keyword>
<dbReference type="EMBL" id="CP003563">
    <property type="protein sequence ID" value="AFL54329.1"/>
    <property type="molecule type" value="Genomic_DNA"/>
</dbReference>
<gene>
    <name evidence="3" type="ORF">USDA257_c58180</name>
</gene>
<dbReference type="Pfam" id="PF00378">
    <property type="entry name" value="ECH_1"/>
    <property type="match status" value="1"/>
</dbReference>